<reference evidence="2" key="1">
    <citation type="submission" date="2016-11" db="UniProtKB">
        <authorList>
            <consortium name="WormBaseParasite"/>
        </authorList>
    </citation>
    <scope>IDENTIFICATION</scope>
</reference>
<accession>A0A1I7X2K2</accession>
<protein>
    <submittedName>
        <fullName evidence="2">Uncharacterized protein</fullName>
    </submittedName>
</protein>
<keyword evidence="1" id="KW-1185">Reference proteome</keyword>
<sequence>MVRFLHEQLDITISETYTVRFKMIAHFVFLPFFCSLWGVRALKISSFNFIAFHKKYHFYANFSQNHHFSSFQNDSTLPIFWALFNEKNAN</sequence>
<evidence type="ECO:0000313" key="2">
    <source>
        <dbReference type="WBParaSite" id="Hba_11677"/>
    </source>
</evidence>
<evidence type="ECO:0000313" key="1">
    <source>
        <dbReference type="Proteomes" id="UP000095283"/>
    </source>
</evidence>
<organism evidence="1 2">
    <name type="scientific">Heterorhabditis bacteriophora</name>
    <name type="common">Entomopathogenic nematode worm</name>
    <dbReference type="NCBI Taxonomy" id="37862"/>
    <lineage>
        <taxon>Eukaryota</taxon>
        <taxon>Metazoa</taxon>
        <taxon>Ecdysozoa</taxon>
        <taxon>Nematoda</taxon>
        <taxon>Chromadorea</taxon>
        <taxon>Rhabditida</taxon>
        <taxon>Rhabditina</taxon>
        <taxon>Rhabditomorpha</taxon>
        <taxon>Strongyloidea</taxon>
        <taxon>Heterorhabditidae</taxon>
        <taxon>Heterorhabditis</taxon>
    </lineage>
</organism>
<dbReference type="AlphaFoldDB" id="A0A1I7X2K2"/>
<dbReference type="WBParaSite" id="Hba_11677">
    <property type="protein sequence ID" value="Hba_11677"/>
    <property type="gene ID" value="Hba_11677"/>
</dbReference>
<name>A0A1I7X2K2_HETBA</name>
<proteinExistence type="predicted"/>
<dbReference type="Proteomes" id="UP000095283">
    <property type="component" value="Unplaced"/>
</dbReference>